<evidence type="ECO:0000313" key="1">
    <source>
        <dbReference type="EMBL" id="NKE68494.1"/>
    </source>
</evidence>
<name>A0A7X6DJY9_9BURK</name>
<dbReference type="Proteomes" id="UP000521868">
    <property type="component" value="Unassembled WGS sequence"/>
</dbReference>
<keyword evidence="2" id="KW-1185">Reference proteome</keyword>
<gene>
    <name evidence="1" type="ORF">RAMLITH_21990</name>
</gene>
<evidence type="ECO:0000313" key="2">
    <source>
        <dbReference type="Proteomes" id="UP000521868"/>
    </source>
</evidence>
<reference evidence="1 2" key="1">
    <citation type="journal article" date="2020" name="Nature">
        <title>Bacterial chemolithoautotrophy via manganese oxidation.</title>
        <authorList>
            <person name="Yu H."/>
            <person name="Leadbetter J.R."/>
        </authorList>
    </citation>
    <scope>NUCLEOTIDE SEQUENCE [LARGE SCALE GENOMIC DNA]</scope>
    <source>
        <strain evidence="1 2">RBP-1</strain>
    </source>
</reference>
<dbReference type="EMBL" id="VTOX01000010">
    <property type="protein sequence ID" value="NKE68494.1"/>
    <property type="molecule type" value="Genomic_DNA"/>
</dbReference>
<sequence>MNDRSCGCPRIEDISAFIDGALAQPAAGDLARHAQACALCGAALQELRQLHEHLQPLRARRADVDIAALVMPQLRPAAPLPRRRRARRLPALASLWQLGPRALGGAAALGAGVYLGLALLAGSGAALRPAGMTVFDAEPAGALCAGLPSCSARGR</sequence>
<proteinExistence type="predicted"/>
<dbReference type="AlphaFoldDB" id="A0A7X6DJY9"/>
<accession>A0A7X6DJY9</accession>
<organism evidence="1 2">
    <name type="scientific">Ramlibacter lithotrophicus</name>
    <dbReference type="NCBI Taxonomy" id="2606681"/>
    <lineage>
        <taxon>Bacteria</taxon>
        <taxon>Pseudomonadati</taxon>
        <taxon>Pseudomonadota</taxon>
        <taxon>Betaproteobacteria</taxon>
        <taxon>Burkholderiales</taxon>
        <taxon>Comamonadaceae</taxon>
        <taxon>Ramlibacter</taxon>
    </lineage>
</organism>
<comment type="caution">
    <text evidence="1">The sequence shown here is derived from an EMBL/GenBank/DDBJ whole genome shotgun (WGS) entry which is preliminary data.</text>
</comment>
<protein>
    <submittedName>
        <fullName evidence="1">Zf-HC2 domain-containing protein</fullName>
    </submittedName>
</protein>
<dbReference type="RefSeq" id="WP_168109609.1">
    <property type="nucleotide sequence ID" value="NZ_VTOX01000010.1"/>
</dbReference>